<comment type="catalytic activity">
    <reaction evidence="9">
        <text>tRNA(Cys) + L-cysteine + ATP = L-cysteinyl-tRNA(Cys) + AMP + diphosphate</text>
        <dbReference type="Rhea" id="RHEA:17773"/>
        <dbReference type="Rhea" id="RHEA-COMP:9661"/>
        <dbReference type="Rhea" id="RHEA-COMP:9679"/>
        <dbReference type="ChEBI" id="CHEBI:30616"/>
        <dbReference type="ChEBI" id="CHEBI:33019"/>
        <dbReference type="ChEBI" id="CHEBI:35235"/>
        <dbReference type="ChEBI" id="CHEBI:78442"/>
        <dbReference type="ChEBI" id="CHEBI:78517"/>
        <dbReference type="ChEBI" id="CHEBI:456215"/>
        <dbReference type="EC" id="6.1.1.16"/>
    </reaction>
</comment>
<protein>
    <recommendedName>
        <fullName evidence="9">Cysteine--tRNA ligase</fullName>
        <ecNumber evidence="9">6.1.1.16</ecNumber>
    </recommendedName>
    <alternativeName>
        <fullName evidence="9">Cysteinyl-tRNA synthetase</fullName>
        <shortName evidence="9">CysRS</shortName>
    </alternativeName>
</protein>
<comment type="caution">
    <text evidence="9">Lacks conserved residue(s) required for the propagation of feature annotation.</text>
</comment>
<dbReference type="NCBIfam" id="TIGR00435">
    <property type="entry name" value="cysS"/>
    <property type="match status" value="1"/>
</dbReference>
<dbReference type="PANTHER" id="PTHR10890">
    <property type="entry name" value="CYSTEINYL-TRNA SYNTHETASE"/>
    <property type="match status" value="1"/>
</dbReference>
<sequence length="491" mass="55497">MWFKRSKKSDRKKTPLLFYNTRGQEKQEFEPPELWKEVRMYNCGPTVYGLQHIGNLSMFVCTDVLRRALEYNHLTVKQVINFTDFGHLASDGDEGEDKMAKGLKREGLAPSLENMRALGEKYANIFLENIRSLNVPVDRITFPRASDFIPEQIAMIQTLAEKGYTYATKSGVYFDTSRFADYGKLGNINLEGLKEGARVKANADKRNPTDFLLWKSSKKIGWDSPWGKGFPGWHIECSAMIRATLGTQIDIHTGGIEHIPVHHNNEIAQSESATGKKPMSRFWLHRAHIQLEGAKIAKSDGNVVYLSDIIERGFHPLSLRYLFLGAHYRTPSNFTWEALGAAQTAFAKLVALRLSLGNVTPGKTPAAWKSKFVEKINDDLDTPGALAVIWEMTRDESLSPEERLSMLLDADKVLGLNLAEPDEKAQVLAANETKVELKIEDVPEHVQKLIEERIEARKSKNWERADELRTRIASEGYSIEDAGDSSRIFKL</sequence>
<evidence type="ECO:0000256" key="9">
    <source>
        <dbReference type="HAMAP-Rule" id="MF_00041"/>
    </source>
</evidence>
<gene>
    <name evidence="9" type="primary">cysS</name>
    <name evidence="12" type="ORF">COU18_01795</name>
</gene>
<keyword evidence="8 9" id="KW-0030">Aminoacyl-tRNA synthetase</keyword>
<dbReference type="InterPro" id="IPR032678">
    <property type="entry name" value="tRNA-synt_1_cat_dom"/>
</dbReference>
<evidence type="ECO:0000256" key="1">
    <source>
        <dbReference type="ARBA" id="ARBA00011245"/>
    </source>
</evidence>
<feature type="binding site" evidence="9">
    <location>
        <position position="237"/>
    </location>
    <ligand>
        <name>Zn(2+)</name>
        <dbReference type="ChEBI" id="CHEBI:29105"/>
    </ligand>
</feature>
<proteinExistence type="inferred from homology"/>
<dbReference type="InterPro" id="IPR009080">
    <property type="entry name" value="tRNAsynth_Ia_anticodon-bd"/>
</dbReference>
<feature type="binding site" evidence="9">
    <location>
        <position position="262"/>
    </location>
    <ligand>
        <name>Zn(2+)</name>
        <dbReference type="ChEBI" id="CHEBI:29105"/>
    </ligand>
</feature>
<dbReference type="Proteomes" id="UP000231192">
    <property type="component" value="Unassembled WGS sequence"/>
</dbReference>
<keyword evidence="2 9" id="KW-0436">Ligase</keyword>
<dbReference type="PRINTS" id="PR00983">
    <property type="entry name" value="TRNASYNTHCYS"/>
</dbReference>
<dbReference type="Gene3D" id="3.40.50.620">
    <property type="entry name" value="HUPs"/>
    <property type="match status" value="1"/>
</dbReference>
<keyword evidence="7 9" id="KW-0648">Protein biosynthesis</keyword>
<organism evidence="12 13">
    <name type="scientific">Candidatus Kaiserbacteria bacterium CG10_big_fil_rev_8_21_14_0_10_51_14</name>
    <dbReference type="NCBI Taxonomy" id="1974610"/>
    <lineage>
        <taxon>Bacteria</taxon>
        <taxon>Candidatus Kaiseribacteriota</taxon>
    </lineage>
</organism>
<feature type="binding site" evidence="9">
    <location>
        <position position="266"/>
    </location>
    <ligand>
        <name>Zn(2+)</name>
        <dbReference type="ChEBI" id="CHEBI:29105"/>
    </ligand>
</feature>
<dbReference type="GO" id="GO:0006423">
    <property type="term" value="P:cysteinyl-tRNA aminoacylation"/>
    <property type="evidence" value="ECO:0007669"/>
    <property type="project" value="UniProtKB-UniRule"/>
</dbReference>
<comment type="caution">
    <text evidence="12">The sequence shown here is derived from an EMBL/GenBank/DDBJ whole genome shotgun (WGS) entry which is preliminary data.</text>
</comment>
<comment type="subunit">
    <text evidence="1 9">Monomer.</text>
</comment>
<feature type="short sequence motif" description="'HIGH' region" evidence="9">
    <location>
        <begin position="45"/>
        <end position="55"/>
    </location>
</feature>
<dbReference type="InterPro" id="IPR015803">
    <property type="entry name" value="Cys-tRNA-ligase"/>
</dbReference>
<accession>A0A2H0UEA3</accession>
<keyword evidence="3 9" id="KW-0479">Metal-binding</keyword>
<evidence type="ECO:0000256" key="8">
    <source>
        <dbReference type="ARBA" id="ARBA00023146"/>
    </source>
</evidence>
<feature type="binding site" evidence="9">
    <location>
        <position position="298"/>
    </location>
    <ligand>
        <name>ATP</name>
        <dbReference type="ChEBI" id="CHEBI:30616"/>
    </ligand>
</feature>
<comment type="similarity">
    <text evidence="9">Belongs to the class-I aminoacyl-tRNA synthetase family.</text>
</comment>
<dbReference type="Pfam" id="PF23493">
    <property type="entry name" value="CysS_C"/>
    <property type="match status" value="1"/>
</dbReference>
<evidence type="ECO:0000256" key="4">
    <source>
        <dbReference type="ARBA" id="ARBA00022741"/>
    </source>
</evidence>
<dbReference type="EC" id="6.1.1.16" evidence="9"/>
<dbReference type="GO" id="GO:0008270">
    <property type="term" value="F:zinc ion binding"/>
    <property type="evidence" value="ECO:0007669"/>
    <property type="project" value="UniProtKB-UniRule"/>
</dbReference>
<evidence type="ECO:0000256" key="6">
    <source>
        <dbReference type="ARBA" id="ARBA00022840"/>
    </source>
</evidence>
<feature type="binding site" evidence="9">
    <location>
        <position position="43"/>
    </location>
    <ligand>
        <name>Zn(2+)</name>
        <dbReference type="ChEBI" id="CHEBI:29105"/>
    </ligand>
</feature>
<dbReference type="PANTHER" id="PTHR10890:SF3">
    <property type="entry name" value="CYSTEINE--TRNA LIGASE, CYTOPLASMIC"/>
    <property type="match status" value="1"/>
</dbReference>
<evidence type="ECO:0000256" key="2">
    <source>
        <dbReference type="ARBA" id="ARBA00022598"/>
    </source>
</evidence>
<dbReference type="InterPro" id="IPR024909">
    <property type="entry name" value="Cys-tRNA/MSH_ligase"/>
</dbReference>
<evidence type="ECO:0000256" key="5">
    <source>
        <dbReference type="ARBA" id="ARBA00022833"/>
    </source>
</evidence>
<name>A0A2H0UEA3_9BACT</name>
<keyword evidence="9" id="KW-0963">Cytoplasm</keyword>
<keyword evidence="4 9" id="KW-0547">Nucleotide-binding</keyword>
<dbReference type="Pfam" id="PF01406">
    <property type="entry name" value="tRNA-synt_1e"/>
    <property type="match status" value="1"/>
</dbReference>
<dbReference type="SUPFAM" id="SSF47323">
    <property type="entry name" value="Anticodon-binding domain of a subclass of class I aminoacyl-tRNA synthetases"/>
    <property type="match status" value="1"/>
</dbReference>
<evidence type="ECO:0000256" key="7">
    <source>
        <dbReference type="ARBA" id="ARBA00022917"/>
    </source>
</evidence>
<evidence type="ECO:0000259" key="10">
    <source>
        <dbReference type="Pfam" id="PF01406"/>
    </source>
</evidence>
<evidence type="ECO:0000256" key="3">
    <source>
        <dbReference type="ARBA" id="ARBA00022723"/>
    </source>
</evidence>
<dbReference type="GO" id="GO:0005829">
    <property type="term" value="C:cytosol"/>
    <property type="evidence" value="ECO:0007669"/>
    <property type="project" value="TreeGrafter"/>
</dbReference>
<dbReference type="GO" id="GO:0004817">
    <property type="term" value="F:cysteine-tRNA ligase activity"/>
    <property type="evidence" value="ECO:0007669"/>
    <property type="project" value="UniProtKB-UniRule"/>
</dbReference>
<keyword evidence="6 9" id="KW-0067">ATP-binding</keyword>
<dbReference type="InterPro" id="IPR056411">
    <property type="entry name" value="CysS_C"/>
</dbReference>
<comment type="subcellular location">
    <subcellularLocation>
        <location evidence="9">Cytoplasm</location>
    </subcellularLocation>
</comment>
<evidence type="ECO:0000313" key="12">
    <source>
        <dbReference type="EMBL" id="PIR84115.1"/>
    </source>
</evidence>
<evidence type="ECO:0000259" key="11">
    <source>
        <dbReference type="Pfam" id="PF23493"/>
    </source>
</evidence>
<dbReference type="GO" id="GO:0005524">
    <property type="term" value="F:ATP binding"/>
    <property type="evidence" value="ECO:0007669"/>
    <property type="project" value="UniProtKB-UniRule"/>
</dbReference>
<dbReference type="InterPro" id="IPR014729">
    <property type="entry name" value="Rossmann-like_a/b/a_fold"/>
</dbReference>
<dbReference type="Gene3D" id="1.20.120.1910">
    <property type="entry name" value="Cysteine-tRNA ligase, C-terminal anti-codon recognition domain"/>
    <property type="match status" value="1"/>
</dbReference>
<dbReference type="HAMAP" id="MF_00041">
    <property type="entry name" value="Cys_tRNA_synth"/>
    <property type="match status" value="1"/>
</dbReference>
<comment type="cofactor">
    <cofactor evidence="9">
        <name>Zn(2+)</name>
        <dbReference type="ChEBI" id="CHEBI:29105"/>
    </cofactor>
    <text evidence="9">Binds 1 zinc ion per subunit.</text>
</comment>
<reference evidence="13" key="1">
    <citation type="submission" date="2017-09" db="EMBL/GenBank/DDBJ databases">
        <title>Depth-based differentiation of microbial function through sediment-hosted aquifers and enrichment of novel symbionts in the deep terrestrial subsurface.</title>
        <authorList>
            <person name="Probst A.J."/>
            <person name="Ladd B."/>
            <person name="Jarett J.K."/>
            <person name="Geller-Mcgrath D.E."/>
            <person name="Sieber C.M.K."/>
            <person name="Emerson J.B."/>
            <person name="Anantharaman K."/>
            <person name="Thomas B.C."/>
            <person name="Malmstrom R."/>
            <person name="Stieglmeier M."/>
            <person name="Klingl A."/>
            <person name="Woyke T."/>
            <person name="Ryan C.M."/>
            <person name="Banfield J.F."/>
        </authorList>
    </citation>
    <scope>NUCLEOTIDE SEQUENCE [LARGE SCALE GENOMIC DNA]</scope>
</reference>
<feature type="domain" description="Cysteinyl-tRNA ligase anticodon binding" evidence="11">
    <location>
        <begin position="441"/>
        <end position="484"/>
    </location>
</feature>
<dbReference type="EMBL" id="PFBK01000003">
    <property type="protein sequence ID" value="PIR84115.1"/>
    <property type="molecule type" value="Genomic_DNA"/>
</dbReference>
<dbReference type="AlphaFoldDB" id="A0A2H0UEA3"/>
<dbReference type="SUPFAM" id="SSF52374">
    <property type="entry name" value="Nucleotidylyl transferase"/>
    <property type="match status" value="1"/>
</dbReference>
<keyword evidence="5 9" id="KW-0862">Zinc</keyword>
<feature type="domain" description="tRNA synthetases class I catalytic" evidence="10">
    <location>
        <begin position="36"/>
        <end position="343"/>
    </location>
</feature>
<evidence type="ECO:0000313" key="13">
    <source>
        <dbReference type="Proteomes" id="UP000231192"/>
    </source>
</evidence>